<keyword evidence="1" id="KW-0732">Signal</keyword>
<keyword evidence="5" id="KW-1185">Reference proteome</keyword>
<dbReference type="PANTHER" id="PTHR43377">
    <property type="entry name" value="BILIVERDIN REDUCTASE A"/>
    <property type="match status" value="1"/>
</dbReference>
<dbReference type="InterPro" id="IPR051450">
    <property type="entry name" value="Gfo/Idh/MocA_Oxidoreductases"/>
</dbReference>
<evidence type="ECO:0000259" key="2">
    <source>
        <dbReference type="Pfam" id="PF01408"/>
    </source>
</evidence>
<dbReference type="SUPFAM" id="SSF51735">
    <property type="entry name" value="NAD(P)-binding Rossmann-fold domains"/>
    <property type="match status" value="1"/>
</dbReference>
<feature type="chain" id="PRO_5030603773" evidence="1">
    <location>
        <begin position="23"/>
        <end position="371"/>
    </location>
</feature>
<dbReference type="Pfam" id="PF01408">
    <property type="entry name" value="GFO_IDH_MocA"/>
    <property type="match status" value="1"/>
</dbReference>
<accession>A0A7X9XAT0</accession>
<dbReference type="Pfam" id="PF22725">
    <property type="entry name" value="GFO_IDH_MocA_C3"/>
    <property type="match status" value="1"/>
</dbReference>
<name>A0A7X9XAT0_9BACT</name>
<evidence type="ECO:0000313" key="5">
    <source>
        <dbReference type="Proteomes" id="UP000576082"/>
    </source>
</evidence>
<dbReference type="GO" id="GO:0000166">
    <property type="term" value="F:nucleotide binding"/>
    <property type="evidence" value="ECO:0007669"/>
    <property type="project" value="InterPro"/>
</dbReference>
<feature type="signal peptide" evidence="1">
    <location>
        <begin position="1"/>
        <end position="22"/>
    </location>
</feature>
<dbReference type="InterPro" id="IPR055170">
    <property type="entry name" value="GFO_IDH_MocA-like_dom"/>
</dbReference>
<dbReference type="Gene3D" id="3.30.360.10">
    <property type="entry name" value="Dihydrodipicolinate Reductase, domain 2"/>
    <property type="match status" value="1"/>
</dbReference>
<protein>
    <submittedName>
        <fullName evidence="4">Gfo/Idh/MocA family oxidoreductase</fullName>
    </submittedName>
</protein>
<dbReference type="EMBL" id="JABANE010000053">
    <property type="protein sequence ID" value="NME70002.1"/>
    <property type="molecule type" value="Genomic_DNA"/>
</dbReference>
<reference evidence="4 5" key="1">
    <citation type="submission" date="2020-04" db="EMBL/GenBank/DDBJ databases">
        <title>Flammeovirga sp. SR4, a novel species isolated from seawater.</title>
        <authorList>
            <person name="Wang X."/>
        </authorList>
    </citation>
    <scope>NUCLEOTIDE SEQUENCE [LARGE SCALE GENOMIC DNA]</scope>
    <source>
        <strain evidence="4 5">ATCC 23126</strain>
    </source>
</reference>
<proteinExistence type="predicted"/>
<dbReference type="SUPFAM" id="SSF55347">
    <property type="entry name" value="Glyceraldehyde-3-phosphate dehydrogenase-like, C-terminal domain"/>
    <property type="match status" value="1"/>
</dbReference>
<dbReference type="AlphaFoldDB" id="A0A7X9XAT0"/>
<dbReference type="Proteomes" id="UP000576082">
    <property type="component" value="Unassembled WGS sequence"/>
</dbReference>
<feature type="domain" description="GFO/IDH/MocA-like oxidoreductase" evidence="3">
    <location>
        <begin position="167"/>
        <end position="287"/>
    </location>
</feature>
<dbReference type="PANTHER" id="PTHR43377:SF1">
    <property type="entry name" value="BILIVERDIN REDUCTASE A"/>
    <property type="match status" value="1"/>
</dbReference>
<comment type="caution">
    <text evidence="4">The sequence shown here is derived from an EMBL/GenBank/DDBJ whole genome shotgun (WGS) entry which is preliminary data.</text>
</comment>
<sequence length="371" mass="41951">MKMKLAQLFIILISIFSMNANAQENKAPLKVGVIGLTHTHVHWIFGSEPRGEIEIVGIVEPNTELAKQYAEQYKFSLQKVYPTMQEMFDAVKPEAVTAFGTIYEHLEVVEAAAPLGIHVMVEKPLAVSRKHALRMQELAEKHKIHLLTNYETTWYPTTHKAYELAKEENTIGGIRKIMVHDGHKGPKRIGVNEEFLEWLTDPVQNGGGAEIDFGCYGVNILTWFMDGKRPNSVTAITQQLQPDNNPKVNDESIILLQYDSTVAVIQGSWNWPIGRKDMEIYGTEGVVYADNRNTLRVRISKGYDGFDEQVMKLEERTTPYDDPFALFAAVVKNEVVLEEYDLNALGNNMIVVEILDAVKKSAEQNKTIFLK</sequence>
<dbReference type="InterPro" id="IPR036291">
    <property type="entry name" value="NAD(P)-bd_dom_sf"/>
</dbReference>
<feature type="domain" description="Gfo/Idh/MocA-like oxidoreductase N-terminal" evidence="2">
    <location>
        <begin position="29"/>
        <end position="147"/>
    </location>
</feature>
<organism evidence="4 5">
    <name type="scientific">Flammeovirga aprica JL-4</name>
    <dbReference type="NCBI Taxonomy" id="694437"/>
    <lineage>
        <taxon>Bacteria</taxon>
        <taxon>Pseudomonadati</taxon>
        <taxon>Bacteroidota</taxon>
        <taxon>Cytophagia</taxon>
        <taxon>Cytophagales</taxon>
        <taxon>Flammeovirgaceae</taxon>
        <taxon>Flammeovirga</taxon>
    </lineage>
</organism>
<evidence type="ECO:0000313" key="4">
    <source>
        <dbReference type="EMBL" id="NME70002.1"/>
    </source>
</evidence>
<dbReference type="Gene3D" id="3.40.50.720">
    <property type="entry name" value="NAD(P)-binding Rossmann-like Domain"/>
    <property type="match status" value="1"/>
</dbReference>
<dbReference type="InterPro" id="IPR000683">
    <property type="entry name" value="Gfo/Idh/MocA-like_OxRdtase_N"/>
</dbReference>
<gene>
    <name evidence="4" type="ORF">HHU12_18660</name>
</gene>
<evidence type="ECO:0000259" key="3">
    <source>
        <dbReference type="Pfam" id="PF22725"/>
    </source>
</evidence>
<evidence type="ECO:0000256" key="1">
    <source>
        <dbReference type="SAM" id="SignalP"/>
    </source>
</evidence>